<dbReference type="OrthoDB" id="636214at2"/>
<dbReference type="RefSeq" id="WP_035072053.1">
    <property type="nucleotide sequence ID" value="NZ_JMIH01000014.1"/>
</dbReference>
<dbReference type="SUPFAM" id="SSF48452">
    <property type="entry name" value="TPR-like"/>
    <property type="match status" value="1"/>
</dbReference>
<dbReference type="AlphaFoldDB" id="A0A074L2J7"/>
<gene>
    <name evidence="8" type="ORF">EL17_03105</name>
</gene>
<dbReference type="InterPro" id="IPR011990">
    <property type="entry name" value="TPR-like_helical_dom_sf"/>
</dbReference>
<comment type="subcellular location">
    <subcellularLocation>
        <location evidence="1">Cell outer membrane</location>
    </subcellularLocation>
</comment>
<dbReference type="PROSITE" id="PS51257">
    <property type="entry name" value="PROKAR_LIPOPROTEIN"/>
    <property type="match status" value="1"/>
</dbReference>
<name>A0A074L2J7_9BACT</name>
<reference evidence="8 9" key="1">
    <citation type="submission" date="2014-04" db="EMBL/GenBank/DDBJ databases">
        <title>Characterization and application of a salt tolerant electro-active bacterium.</title>
        <authorList>
            <person name="Yang L."/>
            <person name="Wei S."/>
            <person name="Tay Q.X.M."/>
        </authorList>
    </citation>
    <scope>NUCLEOTIDE SEQUENCE [LARGE SCALE GENOMIC DNA]</scope>
    <source>
        <strain evidence="8 9">LY1</strain>
    </source>
</reference>
<evidence type="ECO:0000256" key="3">
    <source>
        <dbReference type="ARBA" id="ARBA00022729"/>
    </source>
</evidence>
<keyword evidence="9" id="KW-1185">Reference proteome</keyword>
<organism evidence="8 9">
    <name type="scientific">Anditalea andensis</name>
    <dbReference type="NCBI Taxonomy" id="1048983"/>
    <lineage>
        <taxon>Bacteria</taxon>
        <taxon>Pseudomonadati</taxon>
        <taxon>Bacteroidota</taxon>
        <taxon>Cytophagia</taxon>
        <taxon>Cytophagales</taxon>
        <taxon>Cytophagaceae</taxon>
        <taxon>Anditalea</taxon>
    </lineage>
</organism>
<dbReference type="STRING" id="1048983.EL17_03105"/>
<dbReference type="Pfam" id="PF14322">
    <property type="entry name" value="SusD-like_3"/>
    <property type="match status" value="1"/>
</dbReference>
<proteinExistence type="inferred from homology"/>
<evidence type="ECO:0000313" key="8">
    <source>
        <dbReference type="EMBL" id="KEO74680.1"/>
    </source>
</evidence>
<evidence type="ECO:0000256" key="2">
    <source>
        <dbReference type="ARBA" id="ARBA00006275"/>
    </source>
</evidence>
<feature type="domain" description="SusD-like N-terminal" evidence="7">
    <location>
        <begin position="109"/>
        <end position="246"/>
    </location>
</feature>
<evidence type="ECO:0000256" key="4">
    <source>
        <dbReference type="ARBA" id="ARBA00023136"/>
    </source>
</evidence>
<feature type="domain" description="RagB/SusD" evidence="6">
    <location>
        <begin position="349"/>
        <end position="470"/>
    </location>
</feature>
<evidence type="ECO:0000259" key="6">
    <source>
        <dbReference type="Pfam" id="PF07980"/>
    </source>
</evidence>
<dbReference type="Gene3D" id="1.25.40.390">
    <property type="match status" value="1"/>
</dbReference>
<dbReference type="InterPro" id="IPR012944">
    <property type="entry name" value="SusD_RagB_dom"/>
</dbReference>
<evidence type="ECO:0000256" key="1">
    <source>
        <dbReference type="ARBA" id="ARBA00004442"/>
    </source>
</evidence>
<dbReference type="CDD" id="cd08977">
    <property type="entry name" value="SusD"/>
    <property type="match status" value="1"/>
</dbReference>
<comment type="caution">
    <text evidence="8">The sequence shown here is derived from an EMBL/GenBank/DDBJ whole genome shotgun (WGS) entry which is preliminary data.</text>
</comment>
<evidence type="ECO:0000256" key="5">
    <source>
        <dbReference type="ARBA" id="ARBA00023237"/>
    </source>
</evidence>
<evidence type="ECO:0000313" key="9">
    <source>
        <dbReference type="Proteomes" id="UP000027821"/>
    </source>
</evidence>
<dbReference type="InterPro" id="IPR033985">
    <property type="entry name" value="SusD-like_N"/>
</dbReference>
<sequence>MRYSIKMGILSGMLAIASCEGYMDREPIGLITQDQISTDPTEQSITSSVNSVYQLYSQTLNVIGEWDWTGGKVLRNDFIVYDIAAGDMIKKWNPDGDQAWMDEVAAFNFTSINGAFNGVWSYNYEAISRANIAIDILENQEVMNEINLQPALRDRLLGEVLFLRAYSYFDLVNNFGDVPLLTAPLESFEDAYEVSVRAPKAEVWAFIKQDLERAVDLLPETKYSNPAEPWRVSIGAAKAMQAKVALFEEDYNAVIMRINELDGYGFYALNNHYFDSFDAFQQFNENEVIFAYDHQEARNPGRGNGLAALMGWGFVAPSESFVQAFEENDPRLFYTIDIEERNPNKLLGTTNGQFKGNDDSPGNKIYIRYADVLLWKAEALIRSGNIEGGLQLIDEVRARARNTPHGDGTVSPADLLPPYSGRGLGEAEAFQALVDERRVELGFESHRFNDLKRWNLADEVLSAMGKNFQQHHYLYPIPQEEVDRSGGQITQNPGY</sequence>
<comment type="similarity">
    <text evidence="2">Belongs to the SusD family.</text>
</comment>
<keyword evidence="3" id="KW-0732">Signal</keyword>
<evidence type="ECO:0000259" key="7">
    <source>
        <dbReference type="Pfam" id="PF14322"/>
    </source>
</evidence>
<protein>
    <submittedName>
        <fullName evidence="8">Membrane protein</fullName>
    </submittedName>
</protein>
<dbReference type="eggNOG" id="COG0446">
    <property type="taxonomic scope" value="Bacteria"/>
</dbReference>
<keyword evidence="5" id="KW-0998">Cell outer membrane</keyword>
<accession>A0A074L2J7</accession>
<keyword evidence="4" id="KW-0472">Membrane</keyword>
<dbReference type="Proteomes" id="UP000027821">
    <property type="component" value="Unassembled WGS sequence"/>
</dbReference>
<dbReference type="EMBL" id="JMIH01000014">
    <property type="protein sequence ID" value="KEO74680.1"/>
    <property type="molecule type" value="Genomic_DNA"/>
</dbReference>
<dbReference type="Pfam" id="PF07980">
    <property type="entry name" value="SusD_RagB"/>
    <property type="match status" value="1"/>
</dbReference>
<dbReference type="GO" id="GO:0009279">
    <property type="term" value="C:cell outer membrane"/>
    <property type="evidence" value="ECO:0007669"/>
    <property type="project" value="UniProtKB-SubCell"/>
</dbReference>